<dbReference type="EMBL" id="GGEC01061645">
    <property type="protein sequence ID" value="MBX42129.1"/>
    <property type="molecule type" value="Transcribed_RNA"/>
</dbReference>
<evidence type="ECO:0000313" key="1">
    <source>
        <dbReference type="EMBL" id="MBX42129.1"/>
    </source>
</evidence>
<accession>A0A2P2NI27</accession>
<name>A0A2P2NI27_RHIMU</name>
<organism evidence="1">
    <name type="scientific">Rhizophora mucronata</name>
    <name type="common">Asiatic mangrove</name>
    <dbReference type="NCBI Taxonomy" id="61149"/>
    <lineage>
        <taxon>Eukaryota</taxon>
        <taxon>Viridiplantae</taxon>
        <taxon>Streptophyta</taxon>
        <taxon>Embryophyta</taxon>
        <taxon>Tracheophyta</taxon>
        <taxon>Spermatophyta</taxon>
        <taxon>Magnoliopsida</taxon>
        <taxon>eudicotyledons</taxon>
        <taxon>Gunneridae</taxon>
        <taxon>Pentapetalae</taxon>
        <taxon>rosids</taxon>
        <taxon>fabids</taxon>
        <taxon>Malpighiales</taxon>
        <taxon>Rhizophoraceae</taxon>
        <taxon>Rhizophora</taxon>
    </lineage>
</organism>
<protein>
    <submittedName>
        <fullName evidence="1">Uncharacterized protein</fullName>
    </submittedName>
</protein>
<sequence length="44" mass="5178">MDKTKGISPVIYLLLPLSKWDEILALRVYVQLRWGYLVDICLLE</sequence>
<dbReference type="AlphaFoldDB" id="A0A2P2NI27"/>
<reference evidence="1" key="1">
    <citation type="submission" date="2018-02" db="EMBL/GenBank/DDBJ databases">
        <title>Rhizophora mucronata_Transcriptome.</title>
        <authorList>
            <person name="Meera S.P."/>
            <person name="Sreeshan A."/>
            <person name="Augustine A."/>
        </authorList>
    </citation>
    <scope>NUCLEOTIDE SEQUENCE</scope>
    <source>
        <tissue evidence="1">Leaf</tissue>
    </source>
</reference>
<proteinExistence type="predicted"/>